<reference evidence="3 4" key="1">
    <citation type="submission" date="2012-12" db="EMBL/GenBank/DDBJ databases">
        <title>Genome Assembly of Photobacterium sp. AK15.</title>
        <authorList>
            <person name="Khatri I."/>
            <person name="Vaidya B."/>
            <person name="Srinivas T.N.R."/>
            <person name="Subramanian S."/>
            <person name="Pinnaka A."/>
        </authorList>
    </citation>
    <scope>NUCLEOTIDE SEQUENCE [LARGE SCALE GENOMIC DNA]</scope>
    <source>
        <strain evidence="3 4">AK15</strain>
    </source>
</reference>
<dbReference type="GO" id="GO:0043190">
    <property type="term" value="C:ATP-binding cassette (ABC) transporter complex"/>
    <property type="evidence" value="ECO:0007669"/>
    <property type="project" value="InterPro"/>
</dbReference>
<dbReference type="PANTHER" id="PTHR30290">
    <property type="entry name" value="PERIPLASMIC BINDING COMPONENT OF ABC TRANSPORTER"/>
    <property type="match status" value="1"/>
</dbReference>
<feature type="chain" id="PRO_5003993297" evidence="1">
    <location>
        <begin position="25"/>
        <end position="615"/>
    </location>
</feature>
<dbReference type="SUPFAM" id="SSF53850">
    <property type="entry name" value="Periplasmic binding protein-like II"/>
    <property type="match status" value="1"/>
</dbReference>
<proteinExistence type="predicted"/>
<dbReference type="InterPro" id="IPR039424">
    <property type="entry name" value="SBP_5"/>
</dbReference>
<dbReference type="GO" id="GO:0030288">
    <property type="term" value="C:outer membrane-bounded periplasmic space"/>
    <property type="evidence" value="ECO:0007669"/>
    <property type="project" value="UniProtKB-ARBA"/>
</dbReference>
<keyword evidence="4" id="KW-1185">Reference proteome</keyword>
<dbReference type="Gene3D" id="3.10.105.10">
    <property type="entry name" value="Dipeptide-binding Protein, Domain 3"/>
    <property type="match status" value="1"/>
</dbReference>
<evidence type="ECO:0000313" key="4">
    <source>
        <dbReference type="Proteomes" id="UP000011134"/>
    </source>
</evidence>
<dbReference type="Proteomes" id="UP000011134">
    <property type="component" value="Unassembled WGS sequence"/>
</dbReference>
<comment type="caution">
    <text evidence="3">The sequence shown here is derived from an EMBL/GenBank/DDBJ whole genome shotgun (WGS) entry which is preliminary data.</text>
</comment>
<sequence length="615" mass="70811">MLKMLKFGLIVILLGTGWSPHAVAQSEVMLPEGLQWESNSEEPLFASPNAIFGGTFRTYIESFPQTFRIVGPDSNGRFRSWLLDSRPASVTRHPITNKWIPDIATHWAYGDDDKTVYFRINPKARWSDGKPITADDYVFVLTLMRSKDIVAPWYNKHYTEQVEDIIKFGEHTFAVVSAVRRNKDELMLYANLQPRPAHFYKPKNDKNRDGVDDNFVRRYNFKAEPAAGPYYVDDIKKGKSITFKHVGKSWWGYSNRYYKHRYNVEKIRLKVIRDKDIARQHFEKGNLDSFWLDTPELWHEKTNTEAYRKGYIHKFWGYNQVPIGAGGLWLNTARPYLNNLDIRKGVFHAIDFDGLIQKVLRGDLQRKPNGVGVGQGDYTNTGIQAPQFDPDLAAEYFVKGGFDKIGSDGIRINSKGERLTFAVTYSRPTYSPRVAFLKEQAKQAGLELTLNLIDGSSAFKYVLEKKHELSFHDMSSGEIPAYWQYFHSDNANKPQTNNFTNYSSDELDALIMAYRSEFDLEKKKAISRQIQQRVADAAVVLPGAMRTYAREAHWRWVKYPTPAMTKLTEYLFSSGAALDFGTYWIDPEIKKETKSAMKKGKTFEPITVVDNTYKL</sequence>
<dbReference type="GO" id="GO:1904680">
    <property type="term" value="F:peptide transmembrane transporter activity"/>
    <property type="evidence" value="ECO:0007669"/>
    <property type="project" value="TreeGrafter"/>
</dbReference>
<feature type="signal peptide" evidence="1">
    <location>
        <begin position="1"/>
        <end position="24"/>
    </location>
</feature>
<evidence type="ECO:0000256" key="1">
    <source>
        <dbReference type="SAM" id="SignalP"/>
    </source>
</evidence>
<dbReference type="InterPro" id="IPR000914">
    <property type="entry name" value="SBP_5_dom"/>
</dbReference>
<organism evidence="3 4">
    <name type="scientific">Photobacterium marinum</name>
    <dbReference type="NCBI Taxonomy" id="1056511"/>
    <lineage>
        <taxon>Bacteria</taxon>
        <taxon>Pseudomonadati</taxon>
        <taxon>Pseudomonadota</taxon>
        <taxon>Gammaproteobacteria</taxon>
        <taxon>Vibrionales</taxon>
        <taxon>Vibrionaceae</taxon>
        <taxon>Photobacterium</taxon>
    </lineage>
</organism>
<evidence type="ECO:0000259" key="2">
    <source>
        <dbReference type="Pfam" id="PF00496"/>
    </source>
</evidence>
<dbReference type="GO" id="GO:0015833">
    <property type="term" value="P:peptide transport"/>
    <property type="evidence" value="ECO:0007669"/>
    <property type="project" value="TreeGrafter"/>
</dbReference>
<dbReference type="InterPro" id="IPR030678">
    <property type="entry name" value="Peptide/Ni-bd"/>
</dbReference>
<dbReference type="Pfam" id="PF00496">
    <property type="entry name" value="SBP_bac_5"/>
    <property type="match status" value="1"/>
</dbReference>
<dbReference type="Gene3D" id="3.40.190.10">
    <property type="entry name" value="Periplasmic binding protein-like II"/>
    <property type="match status" value="1"/>
</dbReference>
<dbReference type="EMBL" id="AMZO01000037">
    <property type="protein sequence ID" value="ELR63601.1"/>
    <property type="molecule type" value="Genomic_DNA"/>
</dbReference>
<dbReference type="CDD" id="cd08497">
    <property type="entry name" value="MbnE-like"/>
    <property type="match status" value="1"/>
</dbReference>
<dbReference type="AlphaFoldDB" id="L8J4A7"/>
<dbReference type="RefSeq" id="WP_007470223.1">
    <property type="nucleotide sequence ID" value="NZ_AMZO01000037.1"/>
</dbReference>
<keyword evidence="1" id="KW-0732">Signal</keyword>
<dbReference type="PIRSF" id="PIRSF002741">
    <property type="entry name" value="MppA"/>
    <property type="match status" value="1"/>
</dbReference>
<accession>L8J4A7</accession>
<gene>
    <name evidence="3" type="ORF">C942_03459</name>
</gene>
<dbReference type="PATRIC" id="fig|1056511.3.peg.4383"/>
<evidence type="ECO:0000313" key="3">
    <source>
        <dbReference type="EMBL" id="ELR63601.1"/>
    </source>
</evidence>
<protein>
    <submittedName>
        <fullName evidence="3">Oligopeptide ABC transporter, periplasmic oligopeptide-binding protein OppA</fullName>
    </submittedName>
</protein>
<feature type="domain" description="Solute-binding protein family 5" evidence="2">
    <location>
        <begin position="99"/>
        <end position="485"/>
    </location>
</feature>
<name>L8J4A7_9GAMM</name>